<dbReference type="GO" id="GO:0006281">
    <property type="term" value="P:DNA repair"/>
    <property type="evidence" value="ECO:0007669"/>
    <property type="project" value="UniProtKB-KW"/>
</dbReference>
<keyword evidence="14" id="KW-0238">DNA-binding</keyword>
<evidence type="ECO:0000256" key="11">
    <source>
        <dbReference type="ARBA" id="ARBA00022763"/>
    </source>
</evidence>
<comment type="catalytic activity">
    <reaction evidence="16">
        <text>DNA(n) + a 2'-deoxyribonucleoside 5'-triphosphate = DNA(n+1) + diphosphate</text>
        <dbReference type="Rhea" id="RHEA:22508"/>
        <dbReference type="Rhea" id="RHEA-COMP:17339"/>
        <dbReference type="Rhea" id="RHEA-COMP:17340"/>
        <dbReference type="ChEBI" id="CHEBI:33019"/>
        <dbReference type="ChEBI" id="CHEBI:61560"/>
        <dbReference type="ChEBI" id="CHEBI:173112"/>
        <dbReference type="EC" id="2.7.7.7"/>
    </reaction>
</comment>
<reference evidence="18" key="1">
    <citation type="submission" date="2018-06" db="EMBL/GenBank/DDBJ databases">
        <authorList>
            <person name="Zhirakovskaya E."/>
        </authorList>
    </citation>
    <scope>NUCLEOTIDE SEQUENCE</scope>
</reference>
<gene>
    <name evidence="18" type="ORF">MNBD_NITROSPINAE03-417</name>
</gene>
<evidence type="ECO:0000256" key="2">
    <source>
        <dbReference type="ARBA" id="ARBA00004496"/>
    </source>
</evidence>
<dbReference type="InterPro" id="IPR043128">
    <property type="entry name" value="Rev_trsase/Diguanyl_cyclase"/>
</dbReference>
<comment type="subcellular location">
    <subcellularLocation>
        <location evidence="2">Cytoplasm</location>
    </subcellularLocation>
</comment>
<dbReference type="GO" id="GO:0005829">
    <property type="term" value="C:cytosol"/>
    <property type="evidence" value="ECO:0007669"/>
    <property type="project" value="TreeGrafter"/>
</dbReference>
<dbReference type="Pfam" id="PF11799">
    <property type="entry name" value="IMS_C"/>
    <property type="match status" value="1"/>
</dbReference>
<evidence type="ECO:0000313" key="18">
    <source>
        <dbReference type="EMBL" id="VAX22303.1"/>
    </source>
</evidence>
<keyword evidence="6" id="KW-0963">Cytoplasm</keyword>
<comment type="similarity">
    <text evidence="3">Belongs to the DNA polymerase type-Y family.</text>
</comment>
<evidence type="ECO:0000256" key="10">
    <source>
        <dbReference type="ARBA" id="ARBA00022723"/>
    </source>
</evidence>
<dbReference type="InterPro" id="IPR036775">
    <property type="entry name" value="DNA_pol_Y-fam_lit_finger_sf"/>
</dbReference>
<dbReference type="InterPro" id="IPR043502">
    <property type="entry name" value="DNA/RNA_pol_sf"/>
</dbReference>
<dbReference type="InterPro" id="IPR050116">
    <property type="entry name" value="DNA_polymerase-Y"/>
</dbReference>
<evidence type="ECO:0000256" key="16">
    <source>
        <dbReference type="ARBA" id="ARBA00049244"/>
    </source>
</evidence>
<dbReference type="SUPFAM" id="SSF100879">
    <property type="entry name" value="Lesion bypass DNA polymerase (Y-family), little finger domain"/>
    <property type="match status" value="1"/>
</dbReference>
<accession>A0A3B1CC95</accession>
<keyword evidence="13" id="KW-0239">DNA-directed DNA polymerase</keyword>
<evidence type="ECO:0000256" key="1">
    <source>
        <dbReference type="ARBA" id="ARBA00001946"/>
    </source>
</evidence>
<keyword evidence="8 18" id="KW-0548">Nucleotidyltransferase</keyword>
<evidence type="ECO:0000256" key="9">
    <source>
        <dbReference type="ARBA" id="ARBA00022705"/>
    </source>
</evidence>
<evidence type="ECO:0000256" key="14">
    <source>
        <dbReference type="ARBA" id="ARBA00023125"/>
    </source>
</evidence>
<dbReference type="InterPro" id="IPR024728">
    <property type="entry name" value="PolY_HhH_motif"/>
</dbReference>
<evidence type="ECO:0000256" key="12">
    <source>
        <dbReference type="ARBA" id="ARBA00022842"/>
    </source>
</evidence>
<dbReference type="CDD" id="cd03586">
    <property type="entry name" value="PolY_Pol_IV_kappa"/>
    <property type="match status" value="1"/>
</dbReference>
<dbReference type="PROSITE" id="PS50173">
    <property type="entry name" value="UMUC"/>
    <property type="match status" value="1"/>
</dbReference>
<sequence length="395" mass="43823">MDAFFVSVEEALNPELRGKPVVVGGDPKGRGVVSAASYKAREYGIRSAMPMAQARRLCPRAIFLRGSMRIYAEFSSRIMTILERYTPAVEQVSVDEAYLDITGCERFHKSDDSLTIAQRIHHSILKEVKIPASIGAASNKLIAKIAANSAKPNGIMMIRPGYEASFLGPLPIDRMPGIGPAAMKAYRKMGIRVIGDLARFEPELLERVFGKYGGLMARRARGEDTREIMCGSETGWLGNGRGWAAKSVSREVTYPEDTEDFQRLLATLSYLSESVGRRVRSKGLYFRGVAVKLRYSDFKTYTRSRALLSPSNDSGVIFRSARDLLDQLSIRRARVRLIGVSVTTADPVVQLDLFAKSRKAAGLALVHQRMDQIRDRFGFESVLLARSSLHSARHS</sequence>
<dbReference type="InterPro" id="IPR022880">
    <property type="entry name" value="DNApol_IV"/>
</dbReference>
<evidence type="ECO:0000256" key="6">
    <source>
        <dbReference type="ARBA" id="ARBA00022490"/>
    </source>
</evidence>
<evidence type="ECO:0000256" key="13">
    <source>
        <dbReference type="ARBA" id="ARBA00022932"/>
    </source>
</evidence>
<dbReference type="Pfam" id="PF00817">
    <property type="entry name" value="IMS"/>
    <property type="match status" value="1"/>
</dbReference>
<dbReference type="InterPro" id="IPR001126">
    <property type="entry name" value="UmuC"/>
</dbReference>
<evidence type="ECO:0000256" key="5">
    <source>
        <dbReference type="ARBA" id="ARBA00022457"/>
    </source>
</evidence>
<evidence type="ECO:0000256" key="7">
    <source>
        <dbReference type="ARBA" id="ARBA00022679"/>
    </source>
</evidence>
<dbReference type="EMBL" id="UOGB01000233">
    <property type="protein sequence ID" value="VAX22303.1"/>
    <property type="molecule type" value="Genomic_DNA"/>
</dbReference>
<dbReference type="GO" id="GO:0003684">
    <property type="term" value="F:damaged DNA binding"/>
    <property type="evidence" value="ECO:0007669"/>
    <property type="project" value="InterPro"/>
</dbReference>
<keyword evidence="5" id="KW-0515">Mutator protein</keyword>
<dbReference type="Gene3D" id="3.40.1170.60">
    <property type="match status" value="1"/>
</dbReference>
<evidence type="ECO:0000256" key="15">
    <source>
        <dbReference type="ARBA" id="ARBA00023204"/>
    </source>
</evidence>
<dbReference type="Pfam" id="PF11798">
    <property type="entry name" value="IMS_HHH"/>
    <property type="match status" value="1"/>
</dbReference>
<keyword evidence="11" id="KW-0227">DNA damage</keyword>
<dbReference type="PANTHER" id="PTHR11076">
    <property type="entry name" value="DNA REPAIR POLYMERASE UMUC / TRANSFERASE FAMILY MEMBER"/>
    <property type="match status" value="1"/>
</dbReference>
<evidence type="ECO:0000256" key="8">
    <source>
        <dbReference type="ARBA" id="ARBA00022695"/>
    </source>
</evidence>
<keyword evidence="9" id="KW-0235">DNA replication</keyword>
<dbReference type="GO" id="GO:0042276">
    <property type="term" value="P:error-prone translesion synthesis"/>
    <property type="evidence" value="ECO:0007669"/>
    <property type="project" value="TreeGrafter"/>
</dbReference>
<dbReference type="FunFam" id="3.40.1170.60:FF:000001">
    <property type="entry name" value="DNA polymerase IV"/>
    <property type="match status" value="1"/>
</dbReference>
<keyword evidence="10" id="KW-0479">Metal-binding</keyword>
<dbReference type="Gene3D" id="3.30.1490.100">
    <property type="entry name" value="DNA polymerase, Y-family, little finger domain"/>
    <property type="match status" value="1"/>
</dbReference>
<dbReference type="PANTHER" id="PTHR11076:SF33">
    <property type="entry name" value="DNA POLYMERASE KAPPA"/>
    <property type="match status" value="1"/>
</dbReference>
<protein>
    <recommendedName>
        <fullName evidence="4">DNA-directed DNA polymerase</fullName>
        <ecNumber evidence="4">2.7.7.7</ecNumber>
    </recommendedName>
</protein>
<organism evidence="18">
    <name type="scientific">hydrothermal vent metagenome</name>
    <dbReference type="NCBI Taxonomy" id="652676"/>
    <lineage>
        <taxon>unclassified sequences</taxon>
        <taxon>metagenomes</taxon>
        <taxon>ecological metagenomes</taxon>
    </lineage>
</organism>
<dbReference type="GO" id="GO:0003887">
    <property type="term" value="F:DNA-directed DNA polymerase activity"/>
    <property type="evidence" value="ECO:0007669"/>
    <property type="project" value="UniProtKB-KW"/>
</dbReference>
<dbReference type="Gene3D" id="1.10.150.20">
    <property type="entry name" value="5' to 3' exonuclease, C-terminal subdomain"/>
    <property type="match status" value="1"/>
</dbReference>
<evidence type="ECO:0000256" key="4">
    <source>
        <dbReference type="ARBA" id="ARBA00012417"/>
    </source>
</evidence>
<dbReference type="SUPFAM" id="SSF56672">
    <property type="entry name" value="DNA/RNA polymerases"/>
    <property type="match status" value="1"/>
</dbReference>
<comment type="cofactor">
    <cofactor evidence="1">
        <name>Mg(2+)</name>
        <dbReference type="ChEBI" id="CHEBI:18420"/>
    </cofactor>
</comment>
<dbReference type="GO" id="GO:0046872">
    <property type="term" value="F:metal ion binding"/>
    <property type="evidence" value="ECO:0007669"/>
    <property type="project" value="UniProtKB-KW"/>
</dbReference>
<keyword evidence="7 18" id="KW-0808">Transferase</keyword>
<proteinExistence type="inferred from homology"/>
<dbReference type="EC" id="2.7.7.7" evidence="4"/>
<dbReference type="HAMAP" id="MF_01113">
    <property type="entry name" value="DNApol_IV"/>
    <property type="match status" value="1"/>
</dbReference>
<feature type="domain" description="UmuC" evidence="17">
    <location>
        <begin position="1"/>
        <end position="179"/>
    </location>
</feature>
<name>A0A3B1CC95_9ZZZZ</name>
<keyword evidence="15" id="KW-0234">DNA repair</keyword>
<dbReference type="NCBIfam" id="NF002677">
    <property type="entry name" value="PRK02406.1"/>
    <property type="match status" value="1"/>
</dbReference>
<dbReference type="GO" id="GO:0009432">
    <property type="term" value="P:SOS response"/>
    <property type="evidence" value="ECO:0007669"/>
    <property type="project" value="TreeGrafter"/>
</dbReference>
<keyword evidence="12" id="KW-0460">Magnesium</keyword>
<dbReference type="InterPro" id="IPR017961">
    <property type="entry name" value="DNA_pol_Y-fam_little_finger"/>
</dbReference>
<evidence type="ECO:0000256" key="3">
    <source>
        <dbReference type="ARBA" id="ARBA00010945"/>
    </source>
</evidence>
<dbReference type="Gene3D" id="3.30.70.270">
    <property type="match status" value="1"/>
</dbReference>
<dbReference type="AlphaFoldDB" id="A0A3B1CC95"/>
<evidence type="ECO:0000259" key="17">
    <source>
        <dbReference type="PROSITE" id="PS50173"/>
    </source>
</evidence>
<dbReference type="GO" id="GO:0006260">
    <property type="term" value="P:DNA replication"/>
    <property type="evidence" value="ECO:0007669"/>
    <property type="project" value="UniProtKB-KW"/>
</dbReference>